<feature type="region of interest" description="Disordered" evidence="1">
    <location>
        <begin position="62"/>
        <end position="95"/>
    </location>
</feature>
<comment type="caution">
    <text evidence="2">The sequence shown here is derived from an EMBL/GenBank/DDBJ whole genome shotgun (WGS) entry which is preliminary data.</text>
</comment>
<evidence type="ECO:0000313" key="2">
    <source>
        <dbReference type="EMBL" id="TGK32692.1"/>
    </source>
</evidence>
<gene>
    <name evidence="2" type="ORF">EHQ17_12020</name>
</gene>
<dbReference type="Proteomes" id="UP000298277">
    <property type="component" value="Unassembled WGS sequence"/>
</dbReference>
<proteinExistence type="predicted"/>
<accession>A0A5F1Y9A6</accession>
<organism evidence="2 3">
    <name type="scientific">Leptospira gomenensis</name>
    <dbReference type="NCBI Taxonomy" id="2484974"/>
    <lineage>
        <taxon>Bacteria</taxon>
        <taxon>Pseudomonadati</taxon>
        <taxon>Spirochaetota</taxon>
        <taxon>Spirochaetia</taxon>
        <taxon>Leptospirales</taxon>
        <taxon>Leptospiraceae</taxon>
        <taxon>Leptospira</taxon>
    </lineage>
</organism>
<dbReference type="NCBIfam" id="NF047778">
    <property type="entry name" value="LIC_10450_fam"/>
    <property type="match status" value="1"/>
</dbReference>
<dbReference type="AlphaFoldDB" id="A0A5F1Y9A6"/>
<reference evidence="2" key="1">
    <citation type="journal article" date="2019" name="PLoS Negl. Trop. Dis.">
        <title>Revisiting the worldwide diversity of Leptospira species in the environment.</title>
        <authorList>
            <person name="Vincent A.T."/>
            <person name="Schiettekatte O."/>
            <person name="Bourhy P."/>
            <person name="Veyrier F.J."/>
            <person name="Picardeau M."/>
        </authorList>
    </citation>
    <scope>NUCLEOTIDE SEQUENCE [LARGE SCALE GENOMIC DNA]</scope>
    <source>
        <strain evidence="2">201800299</strain>
    </source>
</reference>
<protein>
    <submittedName>
        <fullName evidence="2">Uncharacterized protein</fullName>
    </submittedName>
</protein>
<dbReference type="OrthoDB" id="344634at2"/>
<sequence>MIHKRSEYIVVDSISSVDPNALSLDQLDQKFIDKQGNRFGLRFNRTTRRAEIVRITLESPTKGATQIHKQHPPLPSPHPAPQISKKKTAQSGVPTTTKLTLQEIIAKTQASAASSKVPQQTDSLNVNEGAVQQNIFQEPAWDRKSKDNSALDLGRMDLNIMDSSVSTPRRERDMSDVTGRMDYGSGPSSSGESNLIEKRISELTKIKDRIHSVLNNLSNSKIFEITGDPSENKNIIGNLNREFDIEFFQKLDKILNYHKELTTYPRSVNYYTAKYESSRKQILQSKTSDSEKLKLVTLWEMQEMSLGLVQKLKKMVLNTLNVLNTKNDNHIKQLPYNQQQMFRDSRTALLYCSEDISSLLISLERWVDTE</sequence>
<feature type="region of interest" description="Disordered" evidence="1">
    <location>
        <begin position="165"/>
        <end position="193"/>
    </location>
</feature>
<keyword evidence="3" id="KW-1185">Reference proteome</keyword>
<dbReference type="EMBL" id="RQFA01000048">
    <property type="protein sequence ID" value="TGK32692.1"/>
    <property type="molecule type" value="Genomic_DNA"/>
</dbReference>
<evidence type="ECO:0000256" key="1">
    <source>
        <dbReference type="SAM" id="MobiDB-lite"/>
    </source>
</evidence>
<name>A0A5F1Y9A6_9LEPT</name>
<evidence type="ECO:0000313" key="3">
    <source>
        <dbReference type="Proteomes" id="UP000298277"/>
    </source>
</evidence>